<feature type="domain" description="Glycosyltransferase 2-like" evidence="1">
    <location>
        <begin position="11"/>
        <end position="128"/>
    </location>
</feature>
<dbReference type="PANTHER" id="PTHR22916:SF3">
    <property type="entry name" value="UDP-GLCNAC:BETAGAL BETA-1,3-N-ACETYLGLUCOSAMINYLTRANSFERASE-LIKE PROTEIN 1"/>
    <property type="match status" value="1"/>
</dbReference>
<dbReference type="GO" id="GO:0016758">
    <property type="term" value="F:hexosyltransferase activity"/>
    <property type="evidence" value="ECO:0007669"/>
    <property type="project" value="UniProtKB-ARBA"/>
</dbReference>
<accession>A0A239XPW1</accession>
<dbReference type="EMBL" id="LT906465">
    <property type="protein sequence ID" value="SNV47938.1"/>
    <property type="molecule type" value="Genomic_DNA"/>
</dbReference>
<dbReference type="InterPro" id="IPR001173">
    <property type="entry name" value="Glyco_trans_2-like"/>
</dbReference>
<reference evidence="2 3" key="1">
    <citation type="submission" date="2017-06" db="EMBL/GenBank/DDBJ databases">
        <authorList>
            <consortium name="Pathogen Informatics"/>
        </authorList>
    </citation>
    <scope>NUCLEOTIDE SEQUENCE [LARGE SCALE GENOMIC DNA]</scope>
    <source>
        <strain evidence="2 3">NCTC13490</strain>
    </source>
</reference>
<organism evidence="2 3">
    <name type="scientific">Chryseobacterium taklimakanense</name>
    <dbReference type="NCBI Taxonomy" id="536441"/>
    <lineage>
        <taxon>Bacteria</taxon>
        <taxon>Pseudomonadati</taxon>
        <taxon>Bacteroidota</taxon>
        <taxon>Flavobacteriia</taxon>
        <taxon>Flavobacteriales</taxon>
        <taxon>Weeksellaceae</taxon>
        <taxon>Chryseobacterium group</taxon>
        <taxon>Chryseobacterium</taxon>
    </lineage>
</organism>
<dbReference type="KEGG" id="ctak:4412677_01829"/>
<dbReference type="AlphaFoldDB" id="A0A239XPW1"/>
<proteinExistence type="predicted"/>
<dbReference type="InterPro" id="IPR029044">
    <property type="entry name" value="Nucleotide-diphossugar_trans"/>
</dbReference>
<evidence type="ECO:0000259" key="1">
    <source>
        <dbReference type="Pfam" id="PF00535"/>
    </source>
</evidence>
<keyword evidence="2" id="KW-0808">Transferase</keyword>
<dbReference type="PANTHER" id="PTHR22916">
    <property type="entry name" value="GLYCOSYLTRANSFERASE"/>
    <property type="match status" value="1"/>
</dbReference>
<gene>
    <name evidence="2" type="ORF">SAMEA4412677_01829</name>
</gene>
<dbReference type="Pfam" id="PF00535">
    <property type="entry name" value="Glycos_transf_2"/>
    <property type="match status" value="1"/>
</dbReference>
<dbReference type="Proteomes" id="UP000215196">
    <property type="component" value="Chromosome 1"/>
</dbReference>
<dbReference type="Gene3D" id="3.90.550.10">
    <property type="entry name" value="Spore Coat Polysaccharide Biosynthesis Protein SpsA, Chain A"/>
    <property type="match status" value="1"/>
</dbReference>
<evidence type="ECO:0000313" key="3">
    <source>
        <dbReference type="Proteomes" id="UP000215196"/>
    </source>
</evidence>
<protein>
    <submittedName>
        <fullName evidence="2">Putative glycosyl transferase</fullName>
    </submittedName>
</protein>
<dbReference type="SUPFAM" id="SSF53448">
    <property type="entry name" value="Nucleotide-diphospho-sugar transferases"/>
    <property type="match status" value="1"/>
</dbReference>
<keyword evidence="3" id="KW-1185">Reference proteome</keyword>
<sequence>MKAKTNLPPISIIVLTYNHQDYIRENLEGIFIQKVNFPIELIICEDKSTDNTDAVIREVLKDAPAHITVKYTAHTTNLGATPNFYFALKQVTGTYIAFCEGDDYWTHDGKLQAQYCFLESHPEYALVFHQAMNVSPYPEINGSPFSSVEDRDYSPLEIYRHWVVHTATVMMRAEVLKSTAFLNTLKDPNLQYFDTVLFLAASTVGKIRGLKKCWSAYRRHDAGLSFGAVNYKRDLNHNRLDEIIGNFHGGKIKEHADWQIFSRSRIDFISALKKGRTQTALQNLKWIIKKHRNLRVYLFKKLKNG</sequence>
<dbReference type="RefSeq" id="WP_157727397.1">
    <property type="nucleotide sequence ID" value="NZ_LT906465.1"/>
</dbReference>
<evidence type="ECO:0000313" key="2">
    <source>
        <dbReference type="EMBL" id="SNV47938.1"/>
    </source>
</evidence>
<name>A0A239XPW1_9FLAO</name>